<feature type="domain" description="N-acetyltransferase" evidence="1">
    <location>
        <begin position="128"/>
        <end position="277"/>
    </location>
</feature>
<accession>A0AAD5H3U2</accession>
<name>A0AAD5H3U2_9CHLO</name>
<comment type="caution">
    <text evidence="2">The sequence shown here is derived from an EMBL/GenBank/DDBJ whole genome shotgun (WGS) entry which is preliminary data.</text>
</comment>
<evidence type="ECO:0000313" key="2">
    <source>
        <dbReference type="EMBL" id="KAI7839210.1"/>
    </source>
</evidence>
<dbReference type="CDD" id="cd04301">
    <property type="entry name" value="NAT_SF"/>
    <property type="match status" value="1"/>
</dbReference>
<keyword evidence="3" id="KW-1185">Reference proteome</keyword>
<evidence type="ECO:0000259" key="1">
    <source>
        <dbReference type="PROSITE" id="PS51186"/>
    </source>
</evidence>
<dbReference type="Proteomes" id="UP001205105">
    <property type="component" value="Unassembled WGS sequence"/>
</dbReference>
<gene>
    <name evidence="2" type="ORF">COHA_007023</name>
</gene>
<reference evidence="2" key="1">
    <citation type="submission" date="2020-11" db="EMBL/GenBank/DDBJ databases">
        <title>Chlorella ohadii genome sequencing and assembly.</title>
        <authorList>
            <person name="Murik O."/>
            <person name="Treves H."/>
            <person name="Kedem I."/>
            <person name="Shotland Y."/>
            <person name="Kaplan A."/>
        </authorList>
    </citation>
    <scope>NUCLEOTIDE SEQUENCE</scope>
    <source>
        <strain evidence="2">1</strain>
    </source>
</reference>
<dbReference type="Gene3D" id="3.40.630.30">
    <property type="match status" value="1"/>
</dbReference>
<dbReference type="PANTHER" id="PTHR42791">
    <property type="entry name" value="GNAT FAMILY ACETYLTRANSFERASE"/>
    <property type="match status" value="1"/>
</dbReference>
<evidence type="ECO:0000313" key="3">
    <source>
        <dbReference type="Proteomes" id="UP001205105"/>
    </source>
</evidence>
<sequence length="311" mass="32628">MHSRIEELSLSGNQHRSNMLRRRLRFKAGDSLTNSTWLEGGAAAGAAGGSGDSSSGSGGATAAGTAELAGAEIIDCRSGCRNGELLVTLKPMEALLTDVVGLYLSRPGCEHPFHHAIFASYLASAPQMVLQCADYGCCAIMGEVQRQRLDAPPSSAPLDPAAAEAAEAEMMRHAKEERGEALQRLATQPVLQRLVEEHGAALCVHFIGAHPQRQGQGLGGAMLSHICELADQRRLHAYLEASTHRSKELYARHGFVHVADKPLGDEEGAPVLKVMVRSPSSAALAAAPEAQATAEQAAAAAVGQANSVETD</sequence>
<dbReference type="AlphaFoldDB" id="A0AAD5H3U2"/>
<dbReference type="SUPFAM" id="SSF55729">
    <property type="entry name" value="Acyl-CoA N-acyltransferases (Nat)"/>
    <property type="match status" value="1"/>
</dbReference>
<dbReference type="Pfam" id="PF13508">
    <property type="entry name" value="Acetyltransf_7"/>
    <property type="match status" value="1"/>
</dbReference>
<dbReference type="InterPro" id="IPR000182">
    <property type="entry name" value="GNAT_dom"/>
</dbReference>
<organism evidence="2 3">
    <name type="scientific">Chlorella ohadii</name>
    <dbReference type="NCBI Taxonomy" id="2649997"/>
    <lineage>
        <taxon>Eukaryota</taxon>
        <taxon>Viridiplantae</taxon>
        <taxon>Chlorophyta</taxon>
        <taxon>core chlorophytes</taxon>
        <taxon>Trebouxiophyceae</taxon>
        <taxon>Chlorellales</taxon>
        <taxon>Chlorellaceae</taxon>
        <taxon>Chlorella clade</taxon>
        <taxon>Chlorella</taxon>
    </lineage>
</organism>
<dbReference type="InterPro" id="IPR052523">
    <property type="entry name" value="Trichothecene_AcTrans"/>
</dbReference>
<protein>
    <recommendedName>
        <fullName evidence="1">N-acetyltransferase domain-containing protein</fullName>
    </recommendedName>
</protein>
<dbReference type="GO" id="GO:0016747">
    <property type="term" value="F:acyltransferase activity, transferring groups other than amino-acyl groups"/>
    <property type="evidence" value="ECO:0007669"/>
    <property type="project" value="InterPro"/>
</dbReference>
<dbReference type="PROSITE" id="PS51186">
    <property type="entry name" value="GNAT"/>
    <property type="match status" value="1"/>
</dbReference>
<dbReference type="InterPro" id="IPR016181">
    <property type="entry name" value="Acyl_CoA_acyltransferase"/>
</dbReference>
<proteinExistence type="predicted"/>
<dbReference type="PANTHER" id="PTHR42791:SF1">
    <property type="entry name" value="N-ACETYLTRANSFERASE DOMAIN-CONTAINING PROTEIN"/>
    <property type="match status" value="1"/>
</dbReference>
<dbReference type="EMBL" id="JADXDR010000105">
    <property type="protein sequence ID" value="KAI7839210.1"/>
    <property type="molecule type" value="Genomic_DNA"/>
</dbReference>